<evidence type="ECO:0000256" key="4">
    <source>
        <dbReference type="ARBA" id="ARBA00023203"/>
    </source>
</evidence>
<dbReference type="GO" id="GO:0003779">
    <property type="term" value="F:actin binding"/>
    <property type="evidence" value="ECO:0007669"/>
    <property type="project" value="UniProtKB-KW"/>
</dbReference>
<evidence type="ECO:0000256" key="5">
    <source>
        <dbReference type="ARBA" id="ARBA00032427"/>
    </source>
</evidence>
<accession>A0A167X187</accession>
<sequence>MVQSGANVSQECITAYNELKLNKKYKYIIFKLSDDDKQIVIEDQAVDETTASQRQRMEEGERKGREEQFWETFREKIINAKSKTGAVGEGPRYAVYDLEYKISDTEGYRNKLLFIAWTPEERAPPRAKMTYAASKGALKNALTGIAHELQANYDDDIEYETILKSVNRGLP</sequence>
<evidence type="ECO:0000313" key="7">
    <source>
        <dbReference type="EMBL" id="OAA64409.1"/>
    </source>
</evidence>
<dbReference type="GO" id="GO:0015629">
    <property type="term" value="C:actin cytoskeleton"/>
    <property type="evidence" value="ECO:0007669"/>
    <property type="project" value="InterPro"/>
</dbReference>
<dbReference type="SUPFAM" id="SSF55753">
    <property type="entry name" value="Actin depolymerizing proteins"/>
    <property type="match status" value="1"/>
</dbReference>
<dbReference type="EMBL" id="AZHD01000004">
    <property type="protein sequence ID" value="OAA64409.1"/>
    <property type="molecule type" value="Genomic_DNA"/>
</dbReference>
<evidence type="ECO:0000256" key="3">
    <source>
        <dbReference type="ARBA" id="ARBA00015630"/>
    </source>
</evidence>
<feature type="domain" description="ADF-H" evidence="6">
    <location>
        <begin position="5"/>
        <end position="167"/>
    </location>
</feature>
<dbReference type="STRING" id="1081102.A0A167X187"/>
<dbReference type="OrthoDB" id="10249245at2759"/>
<reference evidence="7 8" key="1">
    <citation type="journal article" date="2016" name="Genome Biol. Evol.">
        <title>Divergent and convergent evolution of fungal pathogenicity.</title>
        <authorList>
            <person name="Shang Y."/>
            <person name="Xiao G."/>
            <person name="Zheng P."/>
            <person name="Cen K."/>
            <person name="Zhan S."/>
            <person name="Wang C."/>
        </authorList>
    </citation>
    <scope>NUCLEOTIDE SEQUENCE [LARGE SCALE GENOMIC DNA]</scope>
    <source>
        <strain evidence="7 8">RCEF 264</strain>
    </source>
</reference>
<name>A0A167X187_9HYPO</name>
<dbReference type="InterPro" id="IPR029006">
    <property type="entry name" value="ADF-H/Gelsolin-like_dom_sf"/>
</dbReference>
<dbReference type="InterPro" id="IPR002108">
    <property type="entry name" value="ADF-H"/>
</dbReference>
<dbReference type="AlphaFoldDB" id="A0A167X187"/>
<comment type="similarity">
    <text evidence="2">Belongs to the actin-binding proteins ADF family.</text>
</comment>
<dbReference type="SMART" id="SM00102">
    <property type="entry name" value="ADF"/>
    <property type="match status" value="1"/>
</dbReference>
<organism evidence="7 8">
    <name type="scientific">Niveomyces insectorum RCEF 264</name>
    <dbReference type="NCBI Taxonomy" id="1081102"/>
    <lineage>
        <taxon>Eukaryota</taxon>
        <taxon>Fungi</taxon>
        <taxon>Dikarya</taxon>
        <taxon>Ascomycota</taxon>
        <taxon>Pezizomycotina</taxon>
        <taxon>Sordariomycetes</taxon>
        <taxon>Hypocreomycetidae</taxon>
        <taxon>Hypocreales</taxon>
        <taxon>Cordycipitaceae</taxon>
        <taxon>Niveomyces</taxon>
    </lineage>
</organism>
<evidence type="ECO:0000256" key="1">
    <source>
        <dbReference type="ARBA" id="ARBA00004109"/>
    </source>
</evidence>
<comment type="subcellular location">
    <subcellularLocation>
        <location evidence="1">Nucleus matrix</location>
    </subcellularLocation>
</comment>
<evidence type="ECO:0000256" key="2">
    <source>
        <dbReference type="ARBA" id="ARBA00006844"/>
    </source>
</evidence>
<dbReference type="GO" id="GO:0030042">
    <property type="term" value="P:actin filament depolymerization"/>
    <property type="evidence" value="ECO:0007669"/>
    <property type="project" value="InterPro"/>
</dbReference>
<evidence type="ECO:0000313" key="8">
    <source>
        <dbReference type="Proteomes" id="UP000076874"/>
    </source>
</evidence>
<dbReference type="GO" id="GO:0016363">
    <property type="term" value="C:nuclear matrix"/>
    <property type="evidence" value="ECO:0007669"/>
    <property type="project" value="UniProtKB-SubCell"/>
</dbReference>
<dbReference type="CDD" id="cd11286">
    <property type="entry name" value="ADF_cofilin_like"/>
    <property type="match status" value="1"/>
</dbReference>
<evidence type="ECO:0000259" key="6">
    <source>
        <dbReference type="PROSITE" id="PS51263"/>
    </source>
</evidence>
<gene>
    <name evidence="7" type="ORF">SPI_03056</name>
</gene>
<dbReference type="PANTHER" id="PTHR11913">
    <property type="entry name" value="COFILIN-RELATED"/>
    <property type="match status" value="1"/>
</dbReference>
<dbReference type="PROSITE" id="PS51263">
    <property type="entry name" value="ADF_H"/>
    <property type="match status" value="1"/>
</dbReference>
<dbReference type="Proteomes" id="UP000076874">
    <property type="component" value="Unassembled WGS sequence"/>
</dbReference>
<keyword evidence="8" id="KW-1185">Reference proteome</keyword>
<dbReference type="Pfam" id="PF00241">
    <property type="entry name" value="Cofilin_ADF"/>
    <property type="match status" value="1"/>
</dbReference>
<proteinExistence type="inferred from homology"/>
<dbReference type="InterPro" id="IPR017904">
    <property type="entry name" value="ADF/Cofilin"/>
</dbReference>
<protein>
    <recommendedName>
        <fullName evidence="3">Cofilin</fullName>
    </recommendedName>
    <alternativeName>
        <fullName evidence="5">Actin-depolymerizing factor 1</fullName>
    </alternativeName>
</protein>
<dbReference type="Gene3D" id="3.40.20.10">
    <property type="entry name" value="Severin"/>
    <property type="match status" value="1"/>
</dbReference>
<keyword evidence="4" id="KW-0009">Actin-binding</keyword>
<comment type="caution">
    <text evidence="7">The sequence shown here is derived from an EMBL/GenBank/DDBJ whole genome shotgun (WGS) entry which is preliminary data.</text>
</comment>